<gene>
    <name evidence="1" type="ORF">EF514_03945</name>
</gene>
<protein>
    <submittedName>
        <fullName evidence="1">DUF2922 domain-containing protein</fullName>
    </submittedName>
</protein>
<dbReference type="Pfam" id="PF11148">
    <property type="entry name" value="DUF2922"/>
    <property type="match status" value="1"/>
</dbReference>
<sequence>MDNTKTLEMELEDVNERTSKLSVIDPKDDLVKEDIVNFEQLIIAGEVFLGPTGAVKKISRAYIREVNIRELI</sequence>
<dbReference type="Proteomes" id="UP000288812">
    <property type="component" value="Unassembled WGS sequence"/>
</dbReference>
<proteinExistence type="predicted"/>
<reference evidence="1 2" key="1">
    <citation type="submission" date="2018-11" db="EMBL/GenBank/DDBJ databases">
        <title>Genome sequencing and assembly of Anaerosphaera sp. nov., GS7-6-2.</title>
        <authorList>
            <person name="Rettenmaier R."/>
            <person name="Liebl W."/>
            <person name="Zverlov V."/>
        </authorList>
    </citation>
    <scope>NUCLEOTIDE SEQUENCE [LARGE SCALE GENOMIC DNA]</scope>
    <source>
        <strain evidence="1 2">GS7-6-2</strain>
    </source>
</reference>
<keyword evidence="2" id="KW-1185">Reference proteome</keyword>
<name>A0A437S7J3_9FIRM</name>
<evidence type="ECO:0000313" key="2">
    <source>
        <dbReference type="Proteomes" id="UP000288812"/>
    </source>
</evidence>
<dbReference type="AlphaFoldDB" id="A0A437S7J3"/>
<dbReference type="RefSeq" id="WP_127724048.1">
    <property type="nucleotide sequence ID" value="NZ_RLIH01000004.1"/>
</dbReference>
<organism evidence="1 2">
    <name type="scientific">Anaerosphaera multitolerans</name>
    <dbReference type="NCBI Taxonomy" id="2487351"/>
    <lineage>
        <taxon>Bacteria</taxon>
        <taxon>Bacillati</taxon>
        <taxon>Bacillota</taxon>
        <taxon>Tissierellia</taxon>
        <taxon>Tissierellales</taxon>
        <taxon>Peptoniphilaceae</taxon>
        <taxon>Anaerosphaera</taxon>
    </lineage>
</organism>
<comment type="caution">
    <text evidence="1">The sequence shown here is derived from an EMBL/GenBank/DDBJ whole genome shotgun (WGS) entry which is preliminary data.</text>
</comment>
<dbReference type="EMBL" id="RLIH01000004">
    <property type="protein sequence ID" value="RVU55049.1"/>
    <property type="molecule type" value="Genomic_DNA"/>
</dbReference>
<accession>A0A437S7J3</accession>
<dbReference type="InterPro" id="IPR021321">
    <property type="entry name" value="DUF2922"/>
</dbReference>
<dbReference type="OrthoDB" id="9795264at2"/>
<evidence type="ECO:0000313" key="1">
    <source>
        <dbReference type="EMBL" id="RVU55049.1"/>
    </source>
</evidence>